<dbReference type="Proteomes" id="UP001408789">
    <property type="component" value="Unassembled WGS sequence"/>
</dbReference>
<evidence type="ECO:0000313" key="2">
    <source>
        <dbReference type="Proteomes" id="UP001408789"/>
    </source>
</evidence>
<protein>
    <submittedName>
        <fullName evidence="1">Uncharacterized protein</fullName>
    </submittedName>
</protein>
<dbReference type="Pfam" id="PF05212">
    <property type="entry name" value="DUF707"/>
    <property type="match status" value="1"/>
</dbReference>
<organism evidence="1 2">
    <name type="scientific">Deinandra increscens subsp. villosa</name>
    <dbReference type="NCBI Taxonomy" id="3103831"/>
    <lineage>
        <taxon>Eukaryota</taxon>
        <taxon>Viridiplantae</taxon>
        <taxon>Streptophyta</taxon>
        <taxon>Embryophyta</taxon>
        <taxon>Tracheophyta</taxon>
        <taxon>Spermatophyta</taxon>
        <taxon>Magnoliopsida</taxon>
        <taxon>eudicotyledons</taxon>
        <taxon>Gunneridae</taxon>
        <taxon>Pentapetalae</taxon>
        <taxon>asterids</taxon>
        <taxon>campanulids</taxon>
        <taxon>Asterales</taxon>
        <taxon>Asteraceae</taxon>
        <taxon>Asteroideae</taxon>
        <taxon>Heliantheae alliance</taxon>
        <taxon>Madieae</taxon>
        <taxon>Madiinae</taxon>
        <taxon>Deinandra</taxon>
    </lineage>
</organism>
<accession>A0AAP0DHE4</accession>
<evidence type="ECO:0000313" key="1">
    <source>
        <dbReference type="EMBL" id="KAK9074989.1"/>
    </source>
</evidence>
<sequence>MKALMSVLYLNHLLMGFGYVVQDHVSVVLLTLRNSVWAFGYVLFSQDSIASFYTLSISDIPFYFESECQMSIFHYDGGVDACKELEWADSVVHVSAVNQTK</sequence>
<dbReference type="AlphaFoldDB" id="A0AAP0DHE4"/>
<dbReference type="InterPro" id="IPR007877">
    <property type="entry name" value="DUF707"/>
</dbReference>
<name>A0AAP0DHE4_9ASTR</name>
<gene>
    <name evidence="1" type="ORF">SSX86_003308</name>
</gene>
<proteinExistence type="predicted"/>
<keyword evidence="2" id="KW-1185">Reference proteome</keyword>
<comment type="caution">
    <text evidence="1">The sequence shown here is derived from an EMBL/GenBank/DDBJ whole genome shotgun (WGS) entry which is preliminary data.</text>
</comment>
<dbReference type="EMBL" id="JBCNJP010000007">
    <property type="protein sequence ID" value="KAK9074989.1"/>
    <property type="molecule type" value="Genomic_DNA"/>
</dbReference>
<reference evidence="1 2" key="1">
    <citation type="submission" date="2024-04" db="EMBL/GenBank/DDBJ databases">
        <title>The reference genome of an endangered Asteraceae, Deinandra increscens subsp. villosa, native to the Central Coast of California.</title>
        <authorList>
            <person name="Guilliams M."/>
            <person name="Hasenstab-Lehman K."/>
            <person name="Meyer R."/>
            <person name="Mcevoy S."/>
        </authorList>
    </citation>
    <scope>NUCLEOTIDE SEQUENCE [LARGE SCALE GENOMIC DNA]</scope>
    <source>
        <tissue evidence="1">Leaf</tissue>
    </source>
</reference>